<comment type="caution">
    <text evidence="1">The sequence shown here is derived from an EMBL/GenBank/DDBJ whole genome shotgun (WGS) entry which is preliminary data.</text>
</comment>
<reference evidence="1" key="1">
    <citation type="submission" date="2020-04" db="EMBL/GenBank/DDBJ databases">
        <authorList>
            <person name="Alioto T."/>
            <person name="Alioto T."/>
            <person name="Gomez Garrido J."/>
        </authorList>
    </citation>
    <scope>NUCLEOTIDE SEQUENCE</scope>
    <source>
        <strain evidence="1">A484AB</strain>
    </source>
</reference>
<evidence type="ECO:0000313" key="1">
    <source>
        <dbReference type="EMBL" id="CAB3991608.1"/>
    </source>
</evidence>
<organism evidence="1 2">
    <name type="scientific">Paramuricea clavata</name>
    <name type="common">Red gorgonian</name>
    <name type="synonym">Violescent sea-whip</name>
    <dbReference type="NCBI Taxonomy" id="317549"/>
    <lineage>
        <taxon>Eukaryota</taxon>
        <taxon>Metazoa</taxon>
        <taxon>Cnidaria</taxon>
        <taxon>Anthozoa</taxon>
        <taxon>Octocorallia</taxon>
        <taxon>Malacalcyonacea</taxon>
        <taxon>Plexauridae</taxon>
        <taxon>Paramuricea</taxon>
    </lineage>
</organism>
<proteinExistence type="predicted"/>
<feature type="non-terminal residue" evidence="1">
    <location>
        <position position="50"/>
    </location>
</feature>
<dbReference type="AlphaFoldDB" id="A0A6S7GI70"/>
<dbReference type="Proteomes" id="UP001152795">
    <property type="component" value="Unassembled WGS sequence"/>
</dbReference>
<gene>
    <name evidence="1" type="ORF">PACLA_8A056087</name>
</gene>
<keyword evidence="2" id="KW-1185">Reference proteome</keyword>
<name>A0A6S7GI70_PARCT</name>
<protein>
    <submittedName>
        <fullName evidence="1">Uncharacterized protein</fullName>
    </submittedName>
</protein>
<evidence type="ECO:0000313" key="2">
    <source>
        <dbReference type="Proteomes" id="UP001152795"/>
    </source>
</evidence>
<dbReference type="OrthoDB" id="10249535at2759"/>
<accession>A0A6S7GI70</accession>
<dbReference type="EMBL" id="CACRXK020001885">
    <property type="protein sequence ID" value="CAB3991608.1"/>
    <property type="molecule type" value="Genomic_DNA"/>
</dbReference>
<sequence>GGICRRERCIHEDINTYVLVHGEHNEMGRLKAAIIREYKDKVGHFECFYV</sequence>